<dbReference type="SUPFAM" id="SSF48264">
    <property type="entry name" value="Cytochrome P450"/>
    <property type="match status" value="1"/>
</dbReference>
<keyword evidence="6" id="KW-0503">Monooxygenase</keyword>
<evidence type="ECO:0000313" key="9">
    <source>
        <dbReference type="EMBL" id="PLN85274.1"/>
    </source>
</evidence>
<feature type="binding site" description="axial binding residue" evidence="7">
    <location>
        <position position="476"/>
    </location>
    <ligand>
        <name>heme</name>
        <dbReference type="ChEBI" id="CHEBI:30413"/>
    </ligand>
    <ligandPart>
        <name>Fe</name>
        <dbReference type="ChEBI" id="CHEBI:18248"/>
    </ligandPart>
</feature>
<evidence type="ECO:0000256" key="4">
    <source>
        <dbReference type="ARBA" id="ARBA00023002"/>
    </source>
</evidence>
<evidence type="ECO:0000256" key="5">
    <source>
        <dbReference type="ARBA" id="ARBA00023004"/>
    </source>
</evidence>
<evidence type="ECO:0000256" key="7">
    <source>
        <dbReference type="PIRSR" id="PIRSR602403-1"/>
    </source>
</evidence>
<keyword evidence="7" id="KW-0349">Heme</keyword>
<dbReference type="InterPro" id="IPR001128">
    <property type="entry name" value="Cyt_P450"/>
</dbReference>
<dbReference type="GO" id="GO:0020037">
    <property type="term" value="F:heme binding"/>
    <property type="evidence" value="ECO:0007669"/>
    <property type="project" value="InterPro"/>
</dbReference>
<evidence type="ECO:0000313" key="10">
    <source>
        <dbReference type="Proteomes" id="UP000235023"/>
    </source>
</evidence>
<reference evidence="10" key="1">
    <citation type="submission" date="2017-12" db="EMBL/GenBank/DDBJ databases">
        <authorList>
            <consortium name="DOE Joint Genome Institute"/>
            <person name="Mondo S.J."/>
            <person name="Kjaerbolling I."/>
            <person name="Vesth T.C."/>
            <person name="Frisvad J.C."/>
            <person name="Nybo J.L."/>
            <person name="Theobald S."/>
            <person name="Kuo A."/>
            <person name="Bowyer P."/>
            <person name="Matsuda Y."/>
            <person name="Lyhne E.K."/>
            <person name="Kogle M.E."/>
            <person name="Clum A."/>
            <person name="Lipzen A."/>
            <person name="Salamov A."/>
            <person name="Ngan C.Y."/>
            <person name="Daum C."/>
            <person name="Chiniquy J."/>
            <person name="Barry K."/>
            <person name="LaButti K."/>
            <person name="Haridas S."/>
            <person name="Simmons B.A."/>
            <person name="Magnuson J.K."/>
            <person name="Mortensen U.H."/>
            <person name="Larsen T.O."/>
            <person name="Grigoriev I.V."/>
            <person name="Baker S.E."/>
            <person name="Andersen M.R."/>
            <person name="Nordberg H.P."/>
            <person name="Cantor M.N."/>
            <person name="Hua S.X."/>
        </authorList>
    </citation>
    <scope>NUCLEOTIDE SEQUENCE [LARGE SCALE GENOMIC DNA]</scope>
    <source>
        <strain evidence="10">IBT 19404</strain>
    </source>
</reference>
<sequence>MSPLDDAVSPSGWVLWRLTGAALAVTLITSVIIVAADLYRHWQKRRAVGQIPLVHDGSWLSPKLQWRRPSFDAESEMARAYEKYSKNGKPFAWKTQNGLDIVIILPPECGKEYYSLPREKCSFMHWVRNEMFLNTVVDVTWKVPVEAVQVSSQSAPMDRLGRVIFDHLDRVLPLFLPGPGDHEWRQVNGSDMMNSLVRDLALGLFFNPGFGEESGLRRQMSEYMDGLAGQWFARQESPYILEHLVWRLSPTCRRFQSTIQTLRQIVVPEVRRRIQQIGSNDKDGCFLLSDILIKQALKRGTFCREGKTGEQETLEELIVDEILFMYMETVAPFHLVATCMVFRIMRHPEYVAPLREELDRALKLCGGEWSFEIFNHTPKMESFTREILRLHNPTSIGGARCVMEPITIPSLGMALEPGTHISLPTRFIHTDPDNYPDPMTFDGYRFYDEASGTCNVQKTLTPSEAWLPFGIGTSTCPARLLGTRTCQALFAKILMDYDIGQMADKHVPLQTWLLGIYVPSPTISISVKRRDARRTTEALNSKLKSAE</sequence>
<dbReference type="InterPro" id="IPR002403">
    <property type="entry name" value="Cyt_P450_E_grp-IV"/>
</dbReference>
<dbReference type="GO" id="GO:0004497">
    <property type="term" value="F:monooxygenase activity"/>
    <property type="evidence" value="ECO:0007669"/>
    <property type="project" value="UniProtKB-KW"/>
</dbReference>
<proteinExistence type="inferred from homology"/>
<name>A0A2J5I5X0_9EURO</name>
<organism evidence="9 10">
    <name type="scientific">Aspergillus taichungensis</name>
    <dbReference type="NCBI Taxonomy" id="482145"/>
    <lineage>
        <taxon>Eukaryota</taxon>
        <taxon>Fungi</taxon>
        <taxon>Dikarya</taxon>
        <taxon>Ascomycota</taxon>
        <taxon>Pezizomycotina</taxon>
        <taxon>Eurotiomycetes</taxon>
        <taxon>Eurotiomycetidae</taxon>
        <taxon>Eurotiales</taxon>
        <taxon>Aspergillaceae</taxon>
        <taxon>Aspergillus</taxon>
        <taxon>Aspergillus subgen. Circumdati</taxon>
    </lineage>
</organism>
<dbReference type="PANTHER" id="PTHR46206">
    <property type="entry name" value="CYTOCHROME P450"/>
    <property type="match status" value="1"/>
</dbReference>
<evidence type="ECO:0000256" key="2">
    <source>
        <dbReference type="ARBA" id="ARBA00010617"/>
    </source>
</evidence>
<evidence type="ECO:0000256" key="1">
    <source>
        <dbReference type="ARBA" id="ARBA00001971"/>
    </source>
</evidence>
<evidence type="ECO:0000256" key="8">
    <source>
        <dbReference type="SAM" id="Phobius"/>
    </source>
</evidence>
<keyword evidence="8" id="KW-0472">Membrane</keyword>
<keyword evidence="8" id="KW-0812">Transmembrane</keyword>
<dbReference type="Gene3D" id="1.10.630.10">
    <property type="entry name" value="Cytochrome P450"/>
    <property type="match status" value="1"/>
</dbReference>
<dbReference type="Proteomes" id="UP000235023">
    <property type="component" value="Unassembled WGS sequence"/>
</dbReference>
<gene>
    <name evidence="9" type="ORF">BDW42DRAFT_160807</name>
</gene>
<dbReference type="OrthoDB" id="1844152at2759"/>
<keyword evidence="3 7" id="KW-0479">Metal-binding</keyword>
<evidence type="ECO:0000256" key="3">
    <source>
        <dbReference type="ARBA" id="ARBA00022723"/>
    </source>
</evidence>
<feature type="transmembrane region" description="Helical" evidence="8">
    <location>
        <begin position="14"/>
        <end position="36"/>
    </location>
</feature>
<dbReference type="CDD" id="cd11041">
    <property type="entry name" value="CYP503A1-like"/>
    <property type="match status" value="1"/>
</dbReference>
<accession>A0A2J5I5X0</accession>
<evidence type="ECO:0000256" key="6">
    <source>
        <dbReference type="ARBA" id="ARBA00023033"/>
    </source>
</evidence>
<dbReference type="InterPro" id="IPR036396">
    <property type="entry name" value="Cyt_P450_sf"/>
</dbReference>
<comment type="similarity">
    <text evidence="2">Belongs to the cytochrome P450 family.</text>
</comment>
<keyword evidence="8" id="KW-1133">Transmembrane helix</keyword>
<dbReference type="Pfam" id="PF00067">
    <property type="entry name" value="p450"/>
    <property type="match status" value="1"/>
</dbReference>
<keyword evidence="4" id="KW-0560">Oxidoreductase</keyword>
<dbReference type="PRINTS" id="PR00465">
    <property type="entry name" value="EP450IV"/>
</dbReference>
<dbReference type="GO" id="GO:0019748">
    <property type="term" value="P:secondary metabolic process"/>
    <property type="evidence" value="ECO:0007669"/>
    <property type="project" value="UniProtKB-ARBA"/>
</dbReference>
<keyword evidence="5 7" id="KW-0408">Iron</keyword>
<dbReference type="GO" id="GO:0016705">
    <property type="term" value="F:oxidoreductase activity, acting on paired donors, with incorporation or reduction of molecular oxygen"/>
    <property type="evidence" value="ECO:0007669"/>
    <property type="project" value="InterPro"/>
</dbReference>
<dbReference type="PANTHER" id="PTHR46206:SF4">
    <property type="entry name" value="P450, PUTATIVE (EUROFUNG)-RELATED"/>
    <property type="match status" value="1"/>
</dbReference>
<dbReference type="AlphaFoldDB" id="A0A2J5I5X0"/>
<keyword evidence="10" id="KW-1185">Reference proteome</keyword>
<dbReference type="GO" id="GO:0005506">
    <property type="term" value="F:iron ion binding"/>
    <property type="evidence" value="ECO:0007669"/>
    <property type="project" value="InterPro"/>
</dbReference>
<protein>
    <submittedName>
        <fullName evidence="9">Cytochrome P450</fullName>
    </submittedName>
</protein>
<dbReference type="EMBL" id="KZ559505">
    <property type="protein sequence ID" value="PLN85274.1"/>
    <property type="molecule type" value="Genomic_DNA"/>
</dbReference>
<comment type="cofactor">
    <cofactor evidence="1 7">
        <name>heme</name>
        <dbReference type="ChEBI" id="CHEBI:30413"/>
    </cofactor>
</comment>